<accession>A0A174B802</accession>
<evidence type="ECO:0000313" key="2">
    <source>
        <dbReference type="Proteomes" id="UP000095787"/>
    </source>
</evidence>
<sequence length="57" mass="6915">MHRKKKRIESHWDHPVICPGCGKEIKPDDDMGNVEYVRTKRKTDIFFHTECMEKVWK</sequence>
<evidence type="ECO:0000313" key="1">
    <source>
        <dbReference type="EMBL" id="CUN97161.1"/>
    </source>
</evidence>
<dbReference type="AlphaFoldDB" id="A0A174B802"/>
<dbReference type="RefSeq" id="WP_155492439.1">
    <property type="nucleotide sequence ID" value="NZ_CYZO01000014.1"/>
</dbReference>
<dbReference type="Proteomes" id="UP000095787">
    <property type="component" value="Unassembled WGS sequence"/>
</dbReference>
<organism evidence="1 2">
    <name type="scientific">[Ruminococcus] torques</name>
    <dbReference type="NCBI Taxonomy" id="33039"/>
    <lineage>
        <taxon>Bacteria</taxon>
        <taxon>Bacillati</taxon>
        <taxon>Bacillota</taxon>
        <taxon>Clostridia</taxon>
        <taxon>Lachnospirales</taxon>
        <taxon>Lachnospiraceae</taxon>
        <taxon>Mediterraneibacter</taxon>
    </lineage>
</organism>
<dbReference type="EMBL" id="CYZO01000014">
    <property type="protein sequence ID" value="CUN97161.1"/>
    <property type="molecule type" value="Genomic_DNA"/>
</dbReference>
<reference evidence="1 2" key="1">
    <citation type="submission" date="2015-09" db="EMBL/GenBank/DDBJ databases">
        <authorList>
            <consortium name="Pathogen Informatics"/>
        </authorList>
    </citation>
    <scope>NUCLEOTIDE SEQUENCE [LARGE SCALE GENOMIC DNA]</scope>
    <source>
        <strain evidence="1 2">2789STDY5834841</strain>
    </source>
</reference>
<protein>
    <submittedName>
        <fullName evidence="1">Uncharacterized protein</fullName>
    </submittedName>
</protein>
<name>A0A174B802_9FIRM</name>
<gene>
    <name evidence="1" type="ORF">ERS852456_01281</name>
</gene>
<proteinExistence type="predicted"/>